<dbReference type="InterPro" id="IPR016197">
    <property type="entry name" value="Chromo-like_dom_sf"/>
</dbReference>
<keyword evidence="8" id="KW-1185">Reference proteome</keyword>
<keyword evidence="3" id="KW-0805">Transcription regulation</keyword>
<sequence>MSTKRNDVSFLQDMRKQCQPKKDISYHIGDTVECKYKNVWYKAKIIDTVRRGNRQLFTVHYVGWGKHWDESVLPCRLRKQASKKATPRKVRKKDPIERLKQIIKRCVTTPGKGIPKLNEPVITGKSRARRSGKVVKVQRKRPRTRRRRISTRTAKTVKVKRRKRLPGNKKEKLSEVNHLPDALVDVIRDDRYWVTKEYLVPNVMCAPTVTELLGEFCASRTGKPDLDEKTLLVFKNGMINLFNKALPLRLLYKFERFQLDELLSTNEHVSFADVYGYVHLVRCCYSLRDFLTMAKVDSSEMEILQPILDEFFEFLAEKNELASEDQYGCVLPWHFREAYGD</sequence>
<dbReference type="InterPro" id="IPR025995">
    <property type="entry name" value="Tudor-knot"/>
</dbReference>
<dbReference type="STRING" id="70415.A0A5S6Q717"/>
<evidence type="ECO:0000313" key="8">
    <source>
        <dbReference type="Proteomes" id="UP000046395"/>
    </source>
</evidence>
<evidence type="ECO:0000256" key="3">
    <source>
        <dbReference type="ARBA" id="ARBA00023015"/>
    </source>
</evidence>
<protein>
    <submittedName>
        <fullName evidence="9">MRG domain-containing protein</fullName>
    </submittedName>
</protein>
<dbReference type="InterPro" id="IPR026541">
    <property type="entry name" value="MRG_dom"/>
</dbReference>
<dbReference type="AlphaFoldDB" id="A0A5S6Q717"/>
<evidence type="ECO:0000313" key="9">
    <source>
        <dbReference type="WBParaSite" id="TMUE_1000002978.1"/>
    </source>
</evidence>
<dbReference type="PANTHER" id="PTHR10880">
    <property type="entry name" value="MORTALITY FACTOR 4-LIKE PROTEIN"/>
    <property type="match status" value="1"/>
</dbReference>
<dbReference type="Proteomes" id="UP000046395">
    <property type="component" value="Unassembled WGS sequence"/>
</dbReference>
<dbReference type="InterPro" id="IPR038217">
    <property type="entry name" value="MRG_C_sf"/>
</dbReference>
<keyword evidence="4" id="KW-0804">Transcription</keyword>
<evidence type="ECO:0000256" key="1">
    <source>
        <dbReference type="ARBA" id="ARBA00004123"/>
    </source>
</evidence>
<proteinExistence type="predicted"/>
<evidence type="ECO:0000256" key="4">
    <source>
        <dbReference type="ARBA" id="ARBA00023163"/>
    </source>
</evidence>
<evidence type="ECO:0000259" key="6">
    <source>
        <dbReference type="Pfam" id="PF05712"/>
    </source>
</evidence>
<keyword evidence="5" id="KW-0539">Nucleus</keyword>
<reference evidence="9" key="1">
    <citation type="submission" date="2019-12" db="UniProtKB">
        <authorList>
            <consortium name="WormBaseParasite"/>
        </authorList>
    </citation>
    <scope>IDENTIFICATION</scope>
</reference>
<evidence type="ECO:0000256" key="2">
    <source>
        <dbReference type="ARBA" id="ARBA00022853"/>
    </source>
</evidence>
<keyword evidence="2" id="KW-0156">Chromatin regulator</keyword>
<dbReference type="Pfam" id="PF05712">
    <property type="entry name" value="MRG"/>
    <property type="match status" value="1"/>
</dbReference>
<evidence type="ECO:0000259" key="7">
    <source>
        <dbReference type="Pfam" id="PF11717"/>
    </source>
</evidence>
<dbReference type="WBParaSite" id="TMUE_1000002978.1">
    <property type="protein sequence ID" value="TMUE_1000002978.1"/>
    <property type="gene ID" value="WBGene00298558"/>
</dbReference>
<dbReference type="GO" id="GO:0006325">
    <property type="term" value="P:chromatin organization"/>
    <property type="evidence" value="ECO:0007669"/>
    <property type="project" value="UniProtKB-KW"/>
</dbReference>
<comment type="subcellular location">
    <subcellularLocation>
        <location evidence="1">Nucleus</location>
    </subcellularLocation>
</comment>
<dbReference type="GO" id="GO:0000123">
    <property type="term" value="C:histone acetyltransferase complex"/>
    <property type="evidence" value="ECO:0007669"/>
    <property type="project" value="TreeGrafter"/>
</dbReference>
<accession>A0A5S6Q717</accession>
<organism evidence="8 9">
    <name type="scientific">Trichuris muris</name>
    <name type="common">Mouse whipworm</name>
    <dbReference type="NCBI Taxonomy" id="70415"/>
    <lineage>
        <taxon>Eukaryota</taxon>
        <taxon>Metazoa</taxon>
        <taxon>Ecdysozoa</taxon>
        <taxon>Nematoda</taxon>
        <taxon>Enoplea</taxon>
        <taxon>Dorylaimia</taxon>
        <taxon>Trichinellida</taxon>
        <taxon>Trichuridae</taxon>
        <taxon>Trichuris</taxon>
    </lineage>
</organism>
<dbReference type="Gene3D" id="1.10.274.30">
    <property type="entry name" value="MRG domain"/>
    <property type="match status" value="1"/>
</dbReference>
<dbReference type="InterPro" id="IPR008676">
    <property type="entry name" value="MRG"/>
</dbReference>
<dbReference type="PROSITE" id="PS51640">
    <property type="entry name" value="MRG"/>
    <property type="match status" value="1"/>
</dbReference>
<feature type="domain" description="Tudor-knot" evidence="7">
    <location>
        <begin position="28"/>
        <end position="72"/>
    </location>
</feature>
<dbReference type="PANTHER" id="PTHR10880:SF15">
    <property type="entry name" value="MSL COMPLEX SUBUNIT 3"/>
    <property type="match status" value="1"/>
</dbReference>
<dbReference type="SUPFAM" id="SSF54160">
    <property type="entry name" value="Chromo domain-like"/>
    <property type="match status" value="1"/>
</dbReference>
<dbReference type="Gene3D" id="2.30.30.140">
    <property type="match status" value="1"/>
</dbReference>
<dbReference type="Pfam" id="PF11717">
    <property type="entry name" value="Tudor-knot"/>
    <property type="match status" value="1"/>
</dbReference>
<name>A0A5S6Q717_TRIMR</name>
<dbReference type="GO" id="GO:0005634">
    <property type="term" value="C:nucleus"/>
    <property type="evidence" value="ECO:0007669"/>
    <property type="project" value="UniProtKB-SubCell"/>
</dbReference>
<dbReference type="GO" id="GO:0006355">
    <property type="term" value="P:regulation of DNA-templated transcription"/>
    <property type="evidence" value="ECO:0007669"/>
    <property type="project" value="InterPro"/>
</dbReference>
<feature type="domain" description="MRG" evidence="6">
    <location>
        <begin position="174"/>
        <end position="320"/>
    </location>
</feature>
<evidence type="ECO:0000256" key="5">
    <source>
        <dbReference type="ARBA" id="ARBA00023242"/>
    </source>
</evidence>